<evidence type="ECO:0000259" key="4">
    <source>
        <dbReference type="PROSITE" id="PS50991"/>
    </source>
</evidence>
<evidence type="ECO:0000256" key="3">
    <source>
        <dbReference type="ARBA" id="ARBA00023239"/>
    </source>
</evidence>
<accession>A0ABR8ZCY7</accession>
<dbReference type="Pfam" id="PF00682">
    <property type="entry name" value="HMGL-like"/>
    <property type="match status" value="1"/>
</dbReference>
<dbReference type="PROSITE" id="PS50991">
    <property type="entry name" value="PYR_CT"/>
    <property type="match status" value="1"/>
</dbReference>
<reference evidence="5 6" key="1">
    <citation type="submission" date="2020-09" db="EMBL/GenBank/DDBJ databases">
        <title>Genome seq and assembly of Chryseobacterium sp.</title>
        <authorList>
            <person name="Chhetri G."/>
        </authorList>
    </citation>
    <scope>NUCLEOTIDE SEQUENCE [LARGE SCALE GENOMIC DNA]</scope>
    <source>
        <strain evidence="5 6">GCR10</strain>
    </source>
</reference>
<comment type="caution">
    <text evidence="5">The sequence shown here is derived from an EMBL/GenBank/DDBJ whole genome shotgun (WGS) entry which is preliminary data.</text>
</comment>
<comment type="similarity">
    <text evidence="1">Belongs to the HMG-CoA lyase family.</text>
</comment>
<dbReference type="EMBL" id="JACYFS010000003">
    <property type="protein sequence ID" value="MBD8083147.1"/>
    <property type="molecule type" value="Genomic_DNA"/>
</dbReference>
<dbReference type="RefSeq" id="WP_191737081.1">
    <property type="nucleotide sequence ID" value="NZ_JACYFS010000003.1"/>
</dbReference>
<dbReference type="Gene3D" id="3.20.20.70">
    <property type="entry name" value="Aldolase class I"/>
    <property type="match status" value="1"/>
</dbReference>
<evidence type="ECO:0000313" key="5">
    <source>
        <dbReference type="EMBL" id="MBD8083147.1"/>
    </source>
</evidence>
<dbReference type="PANTHER" id="PTHR42738:SF7">
    <property type="entry name" value="HYDROXYMETHYLGLUTARYL-COA LYASE"/>
    <property type="match status" value="1"/>
</dbReference>
<dbReference type="PANTHER" id="PTHR42738">
    <property type="entry name" value="HYDROXYMETHYLGLUTARYL-COA LYASE"/>
    <property type="match status" value="1"/>
</dbReference>
<dbReference type="SUPFAM" id="SSF51569">
    <property type="entry name" value="Aldolase"/>
    <property type="match status" value="1"/>
</dbReference>
<dbReference type="GO" id="GO:0016829">
    <property type="term" value="F:lyase activity"/>
    <property type="evidence" value="ECO:0007669"/>
    <property type="project" value="UniProtKB-KW"/>
</dbReference>
<proteinExistence type="inferred from homology"/>
<keyword evidence="2" id="KW-0479">Metal-binding</keyword>
<name>A0ABR8ZCY7_9FLAO</name>
<keyword evidence="3 5" id="KW-0456">Lyase</keyword>
<dbReference type="CDD" id="cd07938">
    <property type="entry name" value="DRE_TIM_HMGL"/>
    <property type="match status" value="1"/>
</dbReference>
<dbReference type="InterPro" id="IPR043594">
    <property type="entry name" value="HMGL"/>
</dbReference>
<protein>
    <submittedName>
        <fullName evidence="5">Hydroxymethylglutaryl-CoA lyase</fullName>
    </submittedName>
</protein>
<evidence type="ECO:0000256" key="1">
    <source>
        <dbReference type="ARBA" id="ARBA00009405"/>
    </source>
</evidence>
<dbReference type="InterPro" id="IPR013785">
    <property type="entry name" value="Aldolase_TIM"/>
</dbReference>
<keyword evidence="6" id="KW-1185">Reference proteome</keyword>
<gene>
    <name evidence="5" type="ORF">IC610_12050</name>
</gene>
<dbReference type="Proteomes" id="UP000637299">
    <property type="component" value="Unassembled WGS sequence"/>
</dbReference>
<sequence>MFLTECPRDAMQGWGEFIPTTKKIDYINALMDVGFDVLDCLSFVSPKAIPQMADSAEVAENIDKSDSKTKVSAIIGNFRGAEKALKHGSIDVLGFPFSISETFQHRNTNKSQEEAFADIIKILELTKSENRSLNIYFSMAFGNPYGEMWKLEDVEFWAKRFSEIGIDNILLSDTTGVATTETIELLFGEIPQKFPEIHFGAHFHNRYEDSYTKLKAAYDKGCRRFDSAIKGIGGCPMAKDDLVGNMPTEQVINFMSVEKAPHKLNLLNFESAYNKAKDVFHF</sequence>
<evidence type="ECO:0000313" key="6">
    <source>
        <dbReference type="Proteomes" id="UP000637299"/>
    </source>
</evidence>
<evidence type="ECO:0000256" key="2">
    <source>
        <dbReference type="ARBA" id="ARBA00022723"/>
    </source>
</evidence>
<feature type="domain" description="Pyruvate carboxyltransferase" evidence="4">
    <location>
        <begin position="1"/>
        <end position="267"/>
    </location>
</feature>
<dbReference type="InterPro" id="IPR000891">
    <property type="entry name" value="PYR_CT"/>
</dbReference>
<organism evidence="5 6">
    <name type="scientific">Chryseobacterium caseinilyticum</name>
    <dbReference type="NCBI Taxonomy" id="2771428"/>
    <lineage>
        <taxon>Bacteria</taxon>
        <taxon>Pseudomonadati</taxon>
        <taxon>Bacteroidota</taxon>
        <taxon>Flavobacteriia</taxon>
        <taxon>Flavobacteriales</taxon>
        <taxon>Weeksellaceae</taxon>
        <taxon>Chryseobacterium group</taxon>
        <taxon>Chryseobacterium</taxon>
    </lineage>
</organism>